<evidence type="ECO:0000256" key="2">
    <source>
        <dbReference type="ARBA" id="ARBA00022723"/>
    </source>
</evidence>
<dbReference type="OrthoDB" id="1055148at2759"/>
<dbReference type="GO" id="GO:0005737">
    <property type="term" value="C:cytoplasm"/>
    <property type="evidence" value="ECO:0007669"/>
    <property type="project" value="TreeGrafter"/>
</dbReference>
<comment type="similarity">
    <text evidence="1 4">Belongs to the cytochrome P450 family.</text>
</comment>
<keyword evidence="4" id="KW-0503">Monooxygenase</keyword>
<feature type="signal peptide" evidence="5">
    <location>
        <begin position="1"/>
        <end position="21"/>
    </location>
</feature>
<dbReference type="GO" id="GO:0020037">
    <property type="term" value="F:heme binding"/>
    <property type="evidence" value="ECO:0007669"/>
    <property type="project" value="InterPro"/>
</dbReference>
<dbReference type="GO" id="GO:0005506">
    <property type="term" value="F:iron ion binding"/>
    <property type="evidence" value="ECO:0007669"/>
    <property type="project" value="InterPro"/>
</dbReference>
<evidence type="ECO:0000256" key="1">
    <source>
        <dbReference type="ARBA" id="ARBA00010617"/>
    </source>
</evidence>
<dbReference type="PANTHER" id="PTHR24300">
    <property type="entry name" value="CYTOCHROME P450 508A4-RELATED"/>
    <property type="match status" value="1"/>
</dbReference>
<keyword evidence="7" id="KW-1185">Reference proteome</keyword>
<comment type="caution">
    <text evidence="6">The sequence shown here is derived from an EMBL/GenBank/DDBJ whole genome shotgun (WGS) entry which is preliminary data.</text>
</comment>
<dbReference type="Proteomes" id="UP000708208">
    <property type="component" value="Unassembled WGS sequence"/>
</dbReference>
<gene>
    <name evidence="6" type="ORF">AFUS01_LOCUS27801</name>
</gene>
<evidence type="ECO:0000256" key="3">
    <source>
        <dbReference type="ARBA" id="ARBA00023004"/>
    </source>
</evidence>
<protein>
    <recommendedName>
        <fullName evidence="8">Cytochrome P450</fullName>
    </recommendedName>
</protein>
<dbReference type="InterPro" id="IPR001128">
    <property type="entry name" value="Cyt_P450"/>
</dbReference>
<evidence type="ECO:0000313" key="6">
    <source>
        <dbReference type="EMBL" id="CAG7817223.1"/>
    </source>
</evidence>
<dbReference type="GO" id="GO:0016712">
    <property type="term" value="F:oxidoreductase activity, acting on paired donors, with incorporation or reduction of molecular oxygen, reduced flavin or flavoprotein as one donor, and incorporation of one atom of oxygen"/>
    <property type="evidence" value="ECO:0007669"/>
    <property type="project" value="TreeGrafter"/>
</dbReference>
<dbReference type="GO" id="GO:0006805">
    <property type="term" value="P:xenobiotic metabolic process"/>
    <property type="evidence" value="ECO:0007669"/>
    <property type="project" value="TreeGrafter"/>
</dbReference>
<organism evidence="6 7">
    <name type="scientific">Allacma fusca</name>
    <dbReference type="NCBI Taxonomy" id="39272"/>
    <lineage>
        <taxon>Eukaryota</taxon>
        <taxon>Metazoa</taxon>
        <taxon>Ecdysozoa</taxon>
        <taxon>Arthropoda</taxon>
        <taxon>Hexapoda</taxon>
        <taxon>Collembola</taxon>
        <taxon>Symphypleona</taxon>
        <taxon>Sminthuridae</taxon>
        <taxon>Allacma</taxon>
    </lineage>
</organism>
<name>A0A8J2KHU8_9HEXA</name>
<dbReference type="GO" id="GO:0006082">
    <property type="term" value="P:organic acid metabolic process"/>
    <property type="evidence" value="ECO:0007669"/>
    <property type="project" value="TreeGrafter"/>
</dbReference>
<reference evidence="6" key="1">
    <citation type="submission" date="2021-06" db="EMBL/GenBank/DDBJ databases">
        <authorList>
            <person name="Hodson N. C."/>
            <person name="Mongue J. A."/>
            <person name="Jaron S. K."/>
        </authorList>
    </citation>
    <scope>NUCLEOTIDE SEQUENCE</scope>
</reference>
<evidence type="ECO:0000256" key="4">
    <source>
        <dbReference type="RuleBase" id="RU000461"/>
    </source>
</evidence>
<dbReference type="EMBL" id="CAJVCH010388968">
    <property type="protein sequence ID" value="CAG7817223.1"/>
    <property type="molecule type" value="Genomic_DNA"/>
</dbReference>
<keyword evidence="3 4" id="KW-0408">Iron</keyword>
<keyword evidence="4" id="KW-0560">Oxidoreductase</keyword>
<evidence type="ECO:0000313" key="7">
    <source>
        <dbReference type="Proteomes" id="UP000708208"/>
    </source>
</evidence>
<accession>A0A8J2KHU8</accession>
<keyword evidence="2 4" id="KW-0479">Metal-binding</keyword>
<keyword evidence="5" id="KW-0732">Signal</keyword>
<dbReference type="InterPro" id="IPR017972">
    <property type="entry name" value="Cyt_P450_CS"/>
</dbReference>
<dbReference type="AlphaFoldDB" id="A0A8J2KHU8"/>
<evidence type="ECO:0008006" key="8">
    <source>
        <dbReference type="Google" id="ProtNLM"/>
    </source>
</evidence>
<keyword evidence="4" id="KW-0349">Heme</keyword>
<evidence type="ECO:0000256" key="5">
    <source>
        <dbReference type="SAM" id="SignalP"/>
    </source>
</evidence>
<proteinExistence type="inferred from homology"/>
<dbReference type="PROSITE" id="PS00086">
    <property type="entry name" value="CYTOCHROME_P450"/>
    <property type="match status" value="1"/>
</dbReference>
<dbReference type="InterPro" id="IPR050182">
    <property type="entry name" value="Cytochrome_P450_fam2"/>
</dbReference>
<feature type="chain" id="PRO_5035210177" description="Cytochrome P450" evidence="5">
    <location>
        <begin position="22"/>
        <end position="447"/>
    </location>
</feature>
<sequence>MFSIYVLTVVTFLLSWYLLRGSKRPKNFPPGPPGIPIFGNALQLGKYNFKVALALKPKYGDILGVKMGSNWTVFLNNPEDIREAFNKPEYTGRTGFNPLMDMTCEELNSGIIFSYGQKWVDHRRFTLRTLRDFGFAKRTSEERYEYDDPEMTVLMKIFNDFFDSAMDGIRPFYFLFPFLLQIKKPISVLFPEKSDKFRQKLFEFLRKIIDDHRKTMQVGQPRDYIDSMLEESTKTDDLKEIDMLTSLLDFFVAGTETTSTTLLWSCFLLGQHQDIQEKLANEILTTVVNREVTLSDRPSLPYVEATTLEIMRVSSIAPFGTPHATTQDVTYKGFNFPKGTSIIPNIYACLKDADLWGDPDVFRPDRFLSPDGKTVVRNKAWIPFGVGKRSCLGESLARDEIFLFLTNLIQNIRVSMPDDEPPHSLDGLFTGGTLQPEAHRIIINIRN</sequence>
<dbReference type="Pfam" id="PF00067">
    <property type="entry name" value="p450"/>
    <property type="match status" value="2"/>
</dbReference>